<dbReference type="Proteomes" id="UP000217561">
    <property type="component" value="Unassembled WGS sequence"/>
</dbReference>
<gene>
    <name evidence="1" type="ORF">CKW00_04775</name>
</gene>
<protein>
    <submittedName>
        <fullName evidence="1">DUF393 domain-containing protein</fullName>
    </submittedName>
</protein>
<evidence type="ECO:0000313" key="1">
    <source>
        <dbReference type="EMBL" id="PBB06347.1"/>
    </source>
</evidence>
<evidence type="ECO:0000313" key="2">
    <source>
        <dbReference type="Proteomes" id="UP000217561"/>
    </source>
</evidence>
<comment type="caution">
    <text evidence="1">The sequence shown here is derived from an EMBL/GenBank/DDBJ whole genome shotgun (WGS) entry which is preliminary data.</text>
</comment>
<dbReference type="InterPro" id="IPR007263">
    <property type="entry name" value="DCC1-like"/>
</dbReference>
<name>A0ABX4HU24_9BACI</name>
<organism evidence="1 2">
    <name type="scientific">Salimicrobium humidisoli</name>
    <dbReference type="NCBI Taxonomy" id="2029857"/>
    <lineage>
        <taxon>Bacteria</taxon>
        <taxon>Bacillati</taxon>
        <taxon>Bacillota</taxon>
        <taxon>Bacilli</taxon>
        <taxon>Bacillales</taxon>
        <taxon>Bacillaceae</taxon>
        <taxon>Salimicrobium</taxon>
    </lineage>
</organism>
<dbReference type="EMBL" id="NSGH01000005">
    <property type="protein sequence ID" value="PBB06347.1"/>
    <property type="molecule type" value="Genomic_DNA"/>
</dbReference>
<accession>A0ABX4HU24</accession>
<dbReference type="Pfam" id="PF04134">
    <property type="entry name" value="DCC1-like"/>
    <property type="match status" value="1"/>
</dbReference>
<reference evidence="1 2" key="1">
    <citation type="submission" date="2017-08" db="EMBL/GenBank/DDBJ databases">
        <title>Salimicrobium alkalisoli sp. nov., isolated from saline alkaline soil.</title>
        <authorList>
            <person name="Zhang G."/>
            <person name="Xiong Q."/>
        </authorList>
    </citation>
    <scope>NUCLEOTIDE SEQUENCE [LARGE SCALE GENOMIC DNA]</scope>
    <source>
        <strain evidence="1 2">WN024</strain>
    </source>
</reference>
<proteinExistence type="predicted"/>
<keyword evidence="2" id="KW-1185">Reference proteome</keyword>
<sequence>MQLLYNLEKRKVKRLKKSIVLYDAACPLCLKTKKWVSLLDRENRLLWLSLQKLTEYTSLPAEKEGQIREQLHLYDPSRNEHVGYDAITYICKESPLLRFAGKLMEFRTARAVGVPVYRFIANNRYRVGIHDCKDGSCSI</sequence>